<dbReference type="EMBL" id="JBJIAB010000037">
    <property type="protein sequence ID" value="MFL0167698.1"/>
    <property type="molecule type" value="Genomic_DNA"/>
</dbReference>
<reference evidence="2 3" key="1">
    <citation type="submission" date="2024-11" db="EMBL/GenBank/DDBJ databases">
        <authorList>
            <person name="Heng Y.C."/>
            <person name="Lim A.C.H."/>
            <person name="Lee J.K.Y."/>
            <person name="Kittelmann S."/>
        </authorList>
    </citation>
    <scope>NUCLEOTIDE SEQUENCE [LARGE SCALE GENOMIC DNA]</scope>
    <source>
        <strain evidence="2 3">WILCCON 0112</strain>
    </source>
</reference>
<organism evidence="2 3">
    <name type="scientific">Candidatus Clostridium helianthi</name>
    <dbReference type="NCBI Taxonomy" id="3381660"/>
    <lineage>
        <taxon>Bacteria</taxon>
        <taxon>Bacillati</taxon>
        <taxon>Bacillota</taxon>
        <taxon>Clostridia</taxon>
        <taxon>Eubacteriales</taxon>
        <taxon>Clostridiaceae</taxon>
        <taxon>Clostridium</taxon>
    </lineage>
</organism>
<dbReference type="RefSeq" id="WP_406762444.1">
    <property type="nucleotide sequence ID" value="NZ_JBJIAB010000037.1"/>
</dbReference>
<evidence type="ECO:0000259" key="1">
    <source>
        <dbReference type="Pfam" id="PF03819"/>
    </source>
</evidence>
<gene>
    <name evidence="2" type="ORF">ACJDTP_21730</name>
</gene>
<sequence>MILKFMQLGKNPITGEDNEKDTWELVSKDLQEESNELLEAIQEGKLIHIAEETFDVIQVCIRSLVLLKKNGINLEVENKQHNKKLVKRRWNYLRFIRVFWDK</sequence>
<dbReference type="SUPFAM" id="SSF101386">
    <property type="entry name" value="all-alpha NTP pyrophosphatases"/>
    <property type="match status" value="1"/>
</dbReference>
<comment type="caution">
    <text evidence="2">The sequence shown here is derived from an EMBL/GenBank/DDBJ whole genome shotgun (WGS) entry which is preliminary data.</text>
</comment>
<dbReference type="Gene3D" id="1.10.287.1080">
    <property type="entry name" value="MazG-like"/>
    <property type="match status" value="1"/>
</dbReference>
<proteinExistence type="predicted"/>
<dbReference type="Pfam" id="PF03819">
    <property type="entry name" value="MazG"/>
    <property type="match status" value="1"/>
</dbReference>
<protein>
    <submittedName>
        <fullName evidence="2">MazG nucleotide pyrophosphohydrolase domain-containing protein</fullName>
    </submittedName>
</protein>
<name>A0ABW8SA02_9CLOT</name>
<evidence type="ECO:0000313" key="2">
    <source>
        <dbReference type="EMBL" id="MFL0167698.1"/>
    </source>
</evidence>
<dbReference type="InterPro" id="IPR004518">
    <property type="entry name" value="MazG-like_dom"/>
</dbReference>
<dbReference type="Proteomes" id="UP001623600">
    <property type="component" value="Unassembled WGS sequence"/>
</dbReference>
<evidence type="ECO:0000313" key="3">
    <source>
        <dbReference type="Proteomes" id="UP001623600"/>
    </source>
</evidence>
<feature type="domain" description="NTP pyrophosphohydrolase MazG-like" evidence="1">
    <location>
        <begin position="26"/>
        <end position="88"/>
    </location>
</feature>
<accession>A0ABW8SA02</accession>
<keyword evidence="3" id="KW-1185">Reference proteome</keyword>